<organism evidence="2 3">
    <name type="scientific">Aureobasidium mustum</name>
    <dbReference type="NCBI Taxonomy" id="2773714"/>
    <lineage>
        <taxon>Eukaryota</taxon>
        <taxon>Fungi</taxon>
        <taxon>Dikarya</taxon>
        <taxon>Ascomycota</taxon>
        <taxon>Pezizomycotina</taxon>
        <taxon>Dothideomycetes</taxon>
        <taxon>Dothideomycetidae</taxon>
        <taxon>Dothideales</taxon>
        <taxon>Saccotheciaceae</taxon>
        <taxon>Aureobasidium</taxon>
    </lineage>
</organism>
<dbReference type="Proteomes" id="UP000714618">
    <property type="component" value="Unassembled WGS sequence"/>
</dbReference>
<feature type="compositionally biased region" description="Low complexity" evidence="1">
    <location>
        <begin position="101"/>
        <end position="112"/>
    </location>
</feature>
<keyword evidence="3" id="KW-1185">Reference proteome</keyword>
<evidence type="ECO:0000313" key="3">
    <source>
        <dbReference type="Proteomes" id="UP000714618"/>
    </source>
</evidence>
<name>A0A9N8PFU5_9PEZI</name>
<gene>
    <name evidence="2" type="ORF">AWRI4233_LOCUS4843</name>
</gene>
<dbReference type="AlphaFoldDB" id="A0A9N8PFU5"/>
<dbReference type="OrthoDB" id="3874224at2759"/>
<evidence type="ECO:0000256" key="1">
    <source>
        <dbReference type="SAM" id="MobiDB-lite"/>
    </source>
</evidence>
<dbReference type="EMBL" id="CAIJEO010000006">
    <property type="protein sequence ID" value="CAD0094726.1"/>
    <property type="molecule type" value="Genomic_DNA"/>
</dbReference>
<proteinExistence type="predicted"/>
<reference evidence="2" key="1">
    <citation type="submission" date="2020-06" db="EMBL/GenBank/DDBJ databases">
        <authorList>
            <person name="Onetto C."/>
        </authorList>
    </citation>
    <scope>NUCLEOTIDE SEQUENCE</scope>
</reference>
<feature type="region of interest" description="Disordered" evidence="1">
    <location>
        <begin position="89"/>
        <end position="161"/>
    </location>
</feature>
<evidence type="ECO:0000313" key="2">
    <source>
        <dbReference type="EMBL" id="CAD0094726.1"/>
    </source>
</evidence>
<sequence length="380" mass="43214">MDINSTGSGERYRGGIPKDAADWEAFILNQQDMIGGNPHAPPSRRRKTVVGIPNFGEFLREFEDRASEQRRRTSARKDSHYTAYDDKDELSHNNMHFGNDSLPPSFSSTASSIGTKRSSTHVPMPKKQFTPGSRHSRHGSASRPKLPESFMSAPDVPRPESPETFKRKIYEHKAKFHVSQQKQRNHSRPRHKSLLSSCLYEHPPEPIIVPRPQPPVDSNEHIPVTMYALWRQDCDEQLKDKPAMSHVPVPPVPTCSECANASILGGQPVPITCSDSLDKVFRSGINEKPGSFAFSKTYFKILKGERQRWHTDRFGACNPSVKSRIVADAQQLFILINGLFESEKLRMVEIAEMIPEHVPAHESYHTPDYFKFRPDERHAW</sequence>
<comment type="caution">
    <text evidence="2">The sequence shown here is derived from an EMBL/GenBank/DDBJ whole genome shotgun (WGS) entry which is preliminary data.</text>
</comment>
<protein>
    <submittedName>
        <fullName evidence="2">Uncharacterized protein</fullName>
    </submittedName>
</protein>
<accession>A0A9N8PFU5</accession>